<dbReference type="InterPro" id="IPR050411">
    <property type="entry name" value="AlphaKG_dependent_hydroxylases"/>
</dbReference>
<dbReference type="Gene3D" id="3.60.130.10">
    <property type="entry name" value="Clavaminate synthase-like"/>
    <property type="match status" value="1"/>
</dbReference>
<dbReference type="SUPFAM" id="SSF51197">
    <property type="entry name" value="Clavaminate synthase-like"/>
    <property type="match status" value="1"/>
</dbReference>
<name>A0A6B3NEJ3_9CYAN</name>
<dbReference type="InterPro" id="IPR003819">
    <property type="entry name" value="TauD/TfdA-like"/>
</dbReference>
<gene>
    <name evidence="4" type="ORF">F6J89_28915</name>
</gene>
<comment type="cofactor">
    <cofactor evidence="1">
        <name>Fe(2+)</name>
        <dbReference type="ChEBI" id="CHEBI:29033"/>
    </cofactor>
</comment>
<accession>A0A6B3NEJ3</accession>
<keyword evidence="2" id="KW-0560">Oxidoreductase</keyword>
<dbReference type="PANTHER" id="PTHR10696">
    <property type="entry name" value="GAMMA-BUTYROBETAINE HYDROXYLASE-RELATED"/>
    <property type="match status" value="1"/>
</dbReference>
<dbReference type="PANTHER" id="PTHR10696:SF53">
    <property type="entry name" value="TYROSINE ISONITRILE DESATURASE"/>
    <property type="match status" value="1"/>
</dbReference>
<proteinExistence type="predicted"/>
<evidence type="ECO:0000256" key="2">
    <source>
        <dbReference type="ARBA" id="ARBA00023002"/>
    </source>
</evidence>
<dbReference type="GO" id="GO:0051213">
    <property type="term" value="F:dioxygenase activity"/>
    <property type="evidence" value="ECO:0007669"/>
    <property type="project" value="UniProtKB-KW"/>
</dbReference>
<dbReference type="Pfam" id="PF02668">
    <property type="entry name" value="TauD"/>
    <property type="match status" value="1"/>
</dbReference>
<dbReference type="EMBL" id="JAAHFQ010000847">
    <property type="protein sequence ID" value="NER31529.1"/>
    <property type="molecule type" value="Genomic_DNA"/>
</dbReference>
<organism evidence="4">
    <name type="scientific">Symploca sp. SIO1C4</name>
    <dbReference type="NCBI Taxonomy" id="2607765"/>
    <lineage>
        <taxon>Bacteria</taxon>
        <taxon>Bacillati</taxon>
        <taxon>Cyanobacteriota</taxon>
        <taxon>Cyanophyceae</taxon>
        <taxon>Coleofasciculales</taxon>
        <taxon>Coleofasciculaceae</taxon>
        <taxon>Symploca</taxon>
    </lineage>
</organism>
<feature type="non-terminal residue" evidence="4">
    <location>
        <position position="1"/>
    </location>
</feature>
<comment type="caution">
    <text evidence="4">The sequence shown here is derived from an EMBL/GenBank/DDBJ whole genome shotgun (WGS) entry which is preliminary data.</text>
</comment>
<dbReference type="InterPro" id="IPR042098">
    <property type="entry name" value="TauD-like_sf"/>
</dbReference>
<feature type="domain" description="TauD/TfdA-like" evidence="3">
    <location>
        <begin position="2"/>
        <end position="208"/>
    </location>
</feature>
<sequence>QEALSDYCATWGEILSWNFGTVLNLVVHDNPENYLFTNGNVPFHWDGAFATAVPRFLFFQCLEAPALGNGGETLFCDTTQIWQDANSLQREVWKRIEITYRTQKVAHYGGKITVPLVSEHPITGEATLRFAEPVDPYNYLNPIFLEVAGLPAQQHEQFLRQLIIKLYLPQNCLAHEWQPGDILVADNHALLHGRHPFKSKSSRHLQRVHII</sequence>
<protein>
    <submittedName>
        <fullName evidence="4">TauD/TfdA family dioxygenase</fullName>
    </submittedName>
</protein>
<evidence type="ECO:0000259" key="3">
    <source>
        <dbReference type="Pfam" id="PF02668"/>
    </source>
</evidence>
<evidence type="ECO:0000313" key="4">
    <source>
        <dbReference type="EMBL" id="NER31529.1"/>
    </source>
</evidence>
<keyword evidence="4" id="KW-0223">Dioxygenase</keyword>
<dbReference type="AlphaFoldDB" id="A0A6B3NEJ3"/>
<reference evidence="4" key="1">
    <citation type="submission" date="2019-11" db="EMBL/GenBank/DDBJ databases">
        <title>Genomic insights into an expanded diversity of filamentous marine cyanobacteria reveals the extraordinary biosynthetic potential of Moorea and Okeania.</title>
        <authorList>
            <person name="Ferreira Leao T."/>
            <person name="Wang M."/>
            <person name="Moss N."/>
            <person name="Da Silva R."/>
            <person name="Sanders J."/>
            <person name="Nurk S."/>
            <person name="Gurevich A."/>
            <person name="Humphrey G."/>
            <person name="Reher R."/>
            <person name="Zhu Q."/>
            <person name="Belda-Ferre P."/>
            <person name="Glukhov E."/>
            <person name="Rex R."/>
            <person name="Dorrestein P.C."/>
            <person name="Knight R."/>
            <person name="Pevzner P."/>
            <person name="Gerwick W.H."/>
            <person name="Gerwick L."/>
        </authorList>
    </citation>
    <scope>NUCLEOTIDE SEQUENCE</scope>
    <source>
        <strain evidence="4">SIO1C4</strain>
    </source>
</reference>
<evidence type="ECO:0000256" key="1">
    <source>
        <dbReference type="ARBA" id="ARBA00001954"/>
    </source>
</evidence>